<dbReference type="Proteomes" id="UP000626982">
    <property type="component" value="Unassembled WGS sequence"/>
</dbReference>
<feature type="region of interest" description="Disordered" evidence="5">
    <location>
        <begin position="55"/>
        <end position="77"/>
    </location>
</feature>
<protein>
    <recommendedName>
        <fullName evidence="4">Phosphate-binding protein</fullName>
    </recommendedName>
</protein>
<name>A0ABQ2KD18_9MICO</name>
<dbReference type="SUPFAM" id="SSF53850">
    <property type="entry name" value="Periplasmic binding protein-like II"/>
    <property type="match status" value="1"/>
</dbReference>
<evidence type="ECO:0000259" key="6">
    <source>
        <dbReference type="Pfam" id="PF12849"/>
    </source>
</evidence>
<feature type="domain" description="PBP" evidence="6">
    <location>
        <begin position="64"/>
        <end position="364"/>
    </location>
</feature>
<keyword evidence="3 4" id="KW-0592">Phosphate transport</keyword>
<gene>
    <name evidence="7" type="ORF">GCM10010968_06430</name>
</gene>
<dbReference type="Pfam" id="PF12849">
    <property type="entry name" value="PBP_like_2"/>
    <property type="match status" value="1"/>
</dbReference>
<dbReference type="PANTHER" id="PTHR42996:SF1">
    <property type="entry name" value="PHOSPHATE-BINDING PROTEIN PSTS"/>
    <property type="match status" value="1"/>
</dbReference>
<evidence type="ECO:0000256" key="3">
    <source>
        <dbReference type="ARBA" id="ARBA00022592"/>
    </source>
</evidence>
<dbReference type="CDD" id="cd13565">
    <property type="entry name" value="PBP2_PstS"/>
    <property type="match status" value="1"/>
</dbReference>
<dbReference type="EMBL" id="BMLM01000001">
    <property type="protein sequence ID" value="GGN79487.1"/>
    <property type="molecule type" value="Genomic_DNA"/>
</dbReference>
<reference evidence="8" key="1">
    <citation type="journal article" date="2019" name="Int. J. Syst. Evol. Microbiol.">
        <title>The Global Catalogue of Microorganisms (GCM) 10K type strain sequencing project: providing services to taxonomists for standard genome sequencing and annotation.</title>
        <authorList>
            <consortium name="The Broad Institute Genomics Platform"/>
            <consortium name="The Broad Institute Genome Sequencing Center for Infectious Disease"/>
            <person name="Wu L."/>
            <person name="Ma J."/>
        </authorList>
    </citation>
    <scope>NUCLEOTIDE SEQUENCE [LARGE SCALE GENOMIC DNA]</scope>
    <source>
        <strain evidence="8">CGMCC 1.6960</strain>
    </source>
</reference>
<sequence>MGHGLLDAGPPAGRPPPSHRTDPEGNPVKLTKLGRTAVVAAAGALLLSSCAANEPAAPAGSESSAPESTLSGDLAGAGASSMGAAQEAWIAGFQTANEAVNITYDPAGSGAGREQFIAGGVSFAGSDAYLDDEELAGTFGACVADTLPVDLPVYISPIAIIFNVEGVDSLNMDAATIAGIFSGEITNWNDEAIAAQNEGVELPDARITAVHRSDDSGTTENFTQYLAANAADAWTEGEFETWPAAYGGEGAQGTSGVVDAVTNGTNTIGYADASRAGDLGTVALQVGEEYVPFTAEAAAAAVDASPLVEGRHEGDIAVELDRTTTENGAYPLVLISYAIACTEYNDAAQAELVKAYLSYIASEEGQQAGADNAGSAPISDDLRAQIEASIEMIK</sequence>
<proteinExistence type="inferred from homology"/>
<feature type="region of interest" description="Disordered" evidence="5">
    <location>
        <begin position="1"/>
        <end position="29"/>
    </location>
</feature>
<keyword evidence="8" id="KW-1185">Reference proteome</keyword>
<accession>A0ABQ2KD18</accession>
<dbReference type="Gene3D" id="3.40.190.10">
    <property type="entry name" value="Periplasmic binding protein-like II"/>
    <property type="match status" value="2"/>
</dbReference>
<evidence type="ECO:0000256" key="4">
    <source>
        <dbReference type="PIRNR" id="PIRNR002756"/>
    </source>
</evidence>
<dbReference type="PANTHER" id="PTHR42996">
    <property type="entry name" value="PHOSPHATE-BINDING PROTEIN PSTS"/>
    <property type="match status" value="1"/>
</dbReference>
<dbReference type="InterPro" id="IPR024370">
    <property type="entry name" value="PBP_domain"/>
</dbReference>
<comment type="caution">
    <text evidence="7">The sequence shown here is derived from an EMBL/GenBank/DDBJ whole genome shotgun (WGS) entry which is preliminary data.</text>
</comment>
<evidence type="ECO:0000313" key="7">
    <source>
        <dbReference type="EMBL" id="GGN79487.1"/>
    </source>
</evidence>
<organism evidence="7 8">
    <name type="scientific">Agrococcus terreus</name>
    <dbReference type="NCBI Taxonomy" id="574649"/>
    <lineage>
        <taxon>Bacteria</taxon>
        <taxon>Bacillati</taxon>
        <taxon>Actinomycetota</taxon>
        <taxon>Actinomycetes</taxon>
        <taxon>Micrococcales</taxon>
        <taxon>Microbacteriaceae</taxon>
        <taxon>Agrococcus</taxon>
    </lineage>
</organism>
<evidence type="ECO:0000256" key="1">
    <source>
        <dbReference type="ARBA" id="ARBA00008725"/>
    </source>
</evidence>
<dbReference type="InterPro" id="IPR050962">
    <property type="entry name" value="Phosphate-bind_PstS"/>
</dbReference>
<dbReference type="NCBIfam" id="TIGR00975">
    <property type="entry name" value="3a0107s03"/>
    <property type="match status" value="1"/>
</dbReference>
<keyword evidence="2 4" id="KW-0813">Transport</keyword>
<comment type="similarity">
    <text evidence="1 4">Belongs to the PstS family.</text>
</comment>
<evidence type="ECO:0000313" key="8">
    <source>
        <dbReference type="Proteomes" id="UP000626982"/>
    </source>
</evidence>
<dbReference type="InterPro" id="IPR005673">
    <property type="entry name" value="ABC_phos-bd_PstS"/>
</dbReference>
<dbReference type="PIRSF" id="PIRSF002756">
    <property type="entry name" value="PstS"/>
    <property type="match status" value="1"/>
</dbReference>
<evidence type="ECO:0000256" key="5">
    <source>
        <dbReference type="SAM" id="MobiDB-lite"/>
    </source>
</evidence>
<evidence type="ECO:0000256" key="2">
    <source>
        <dbReference type="ARBA" id="ARBA00022448"/>
    </source>
</evidence>